<dbReference type="FunFam" id="3.30.1460.20:FF:000010">
    <property type="entry name" value="Arp2/3 complex 34 kDa subunit"/>
    <property type="match status" value="1"/>
</dbReference>
<name>A2EN28_TRIV3</name>
<keyword evidence="3 6" id="KW-0963">Cytoplasm</keyword>
<protein>
    <recommendedName>
        <fullName evidence="6">Arp2/3 complex 34 kDa subunit</fullName>
    </recommendedName>
</protein>
<reference evidence="7" key="1">
    <citation type="submission" date="2006-10" db="EMBL/GenBank/DDBJ databases">
        <authorList>
            <person name="Amadeo P."/>
            <person name="Zhao Q."/>
            <person name="Wortman J."/>
            <person name="Fraser-Liggett C."/>
            <person name="Carlton J."/>
        </authorList>
    </citation>
    <scope>NUCLEOTIDE SEQUENCE</scope>
    <source>
        <strain evidence="7">G3</strain>
    </source>
</reference>
<dbReference type="InParanoid" id="A2EN28"/>
<organism evidence="7 8">
    <name type="scientific">Trichomonas vaginalis (strain ATCC PRA-98 / G3)</name>
    <dbReference type="NCBI Taxonomy" id="412133"/>
    <lineage>
        <taxon>Eukaryota</taxon>
        <taxon>Metamonada</taxon>
        <taxon>Parabasalia</taxon>
        <taxon>Trichomonadida</taxon>
        <taxon>Trichomonadidae</taxon>
        <taxon>Trichomonas</taxon>
    </lineage>
</organism>
<reference evidence="7" key="2">
    <citation type="journal article" date="2007" name="Science">
        <title>Draft genome sequence of the sexually transmitted pathogen Trichomonas vaginalis.</title>
        <authorList>
            <person name="Carlton J.M."/>
            <person name="Hirt R.P."/>
            <person name="Silva J.C."/>
            <person name="Delcher A.L."/>
            <person name="Schatz M."/>
            <person name="Zhao Q."/>
            <person name="Wortman J.R."/>
            <person name="Bidwell S.L."/>
            <person name="Alsmark U.C.M."/>
            <person name="Besteiro S."/>
            <person name="Sicheritz-Ponten T."/>
            <person name="Noel C.J."/>
            <person name="Dacks J.B."/>
            <person name="Foster P.G."/>
            <person name="Simillion C."/>
            <person name="Van de Peer Y."/>
            <person name="Miranda-Saavedra D."/>
            <person name="Barton G.J."/>
            <person name="Westrop G.D."/>
            <person name="Mueller S."/>
            <person name="Dessi D."/>
            <person name="Fiori P.L."/>
            <person name="Ren Q."/>
            <person name="Paulsen I."/>
            <person name="Zhang H."/>
            <person name="Bastida-Corcuera F.D."/>
            <person name="Simoes-Barbosa A."/>
            <person name="Brown M.T."/>
            <person name="Hayes R.D."/>
            <person name="Mukherjee M."/>
            <person name="Okumura C.Y."/>
            <person name="Schneider R."/>
            <person name="Smith A.J."/>
            <person name="Vanacova S."/>
            <person name="Villalvazo M."/>
            <person name="Haas B.J."/>
            <person name="Pertea M."/>
            <person name="Feldblyum T.V."/>
            <person name="Utterback T.R."/>
            <person name="Shu C.L."/>
            <person name="Osoegawa K."/>
            <person name="de Jong P.J."/>
            <person name="Hrdy I."/>
            <person name="Horvathova L."/>
            <person name="Zubacova Z."/>
            <person name="Dolezal P."/>
            <person name="Malik S.B."/>
            <person name="Logsdon J.M. Jr."/>
            <person name="Henze K."/>
            <person name="Gupta A."/>
            <person name="Wang C.C."/>
            <person name="Dunne R.L."/>
            <person name="Upcroft J.A."/>
            <person name="Upcroft P."/>
            <person name="White O."/>
            <person name="Salzberg S.L."/>
            <person name="Tang P."/>
            <person name="Chiu C.-H."/>
            <person name="Lee Y.-S."/>
            <person name="Embley T.M."/>
            <person name="Coombs G.H."/>
            <person name="Mottram J.C."/>
            <person name="Tachezy J."/>
            <person name="Fraser-Liggett C.M."/>
            <person name="Johnson P.J."/>
        </authorList>
    </citation>
    <scope>NUCLEOTIDE SEQUENCE [LARGE SCALE GENOMIC DNA]</scope>
    <source>
        <strain evidence="7">G3</strain>
    </source>
</reference>
<dbReference type="InterPro" id="IPR034666">
    <property type="entry name" value="ARPC2/4"/>
</dbReference>
<keyword evidence="5 6" id="KW-0206">Cytoskeleton</keyword>
<dbReference type="GO" id="GO:0034314">
    <property type="term" value="P:Arp2/3 complex-mediated actin nucleation"/>
    <property type="evidence" value="ECO:0000318"/>
    <property type="project" value="GO_Central"/>
</dbReference>
<dbReference type="GO" id="GO:0005200">
    <property type="term" value="F:structural constituent of cytoskeleton"/>
    <property type="evidence" value="ECO:0000318"/>
    <property type="project" value="GO_Central"/>
</dbReference>
<evidence type="ECO:0000256" key="4">
    <source>
        <dbReference type="ARBA" id="ARBA00023203"/>
    </source>
</evidence>
<evidence type="ECO:0000256" key="3">
    <source>
        <dbReference type="ARBA" id="ARBA00022490"/>
    </source>
</evidence>
<evidence type="ECO:0000256" key="5">
    <source>
        <dbReference type="ARBA" id="ARBA00023212"/>
    </source>
</evidence>
<dbReference type="AlphaFoldDB" id="A2EN28"/>
<sequence length="307" mass="34702">MIILEAHSAIVKTLLERSLDPNDKLSESYECCDFDGVSFLIRLEKPKGAKDENAKYPVRVEMKLPCWEAIKQYGAEERYKELYGKWKVAPTDGRTHAVVVNLWEMSAAEQKATIELIANLKPNMLGAPFLWVAKKVNAKENFAPFEIPYRAHTGESIFLSPAEKGATAIFTIRFNDPGDRIIGNVFFGELAAARTRVRSAPIVAFSDKCPGELEAFHLRPEVKDGSLFAYVSMSLLAASLSERKRQDTSVYVPMFRDYLHYHIKCTKAFLHQKMRNRTALLLKILDEAKPEPKVKVARTVTGKIVNH</sequence>
<dbReference type="PANTHER" id="PTHR12058:SF0">
    <property type="entry name" value="ACTIN-RELATED PROTEIN 2_3 COMPLEX SUBUNIT 2"/>
    <property type="match status" value="1"/>
</dbReference>
<keyword evidence="4 6" id="KW-0009">Actin-binding</keyword>
<dbReference type="OrthoDB" id="148331at2759"/>
<comment type="similarity">
    <text evidence="2 6">Belongs to the ARPC2 family.</text>
</comment>
<dbReference type="OMA" id="FRSYFHY"/>
<dbReference type="GO" id="GO:0005885">
    <property type="term" value="C:Arp2/3 protein complex"/>
    <property type="evidence" value="ECO:0000318"/>
    <property type="project" value="GO_Central"/>
</dbReference>
<dbReference type="VEuPathDB" id="TrichDB:TVAGG3_0334550"/>
<dbReference type="STRING" id="5722.A2EN28"/>
<dbReference type="RefSeq" id="XP_001318159.1">
    <property type="nucleotide sequence ID" value="XM_001318124.1"/>
</dbReference>
<proteinExistence type="inferred from homology"/>
<evidence type="ECO:0000256" key="6">
    <source>
        <dbReference type="RuleBase" id="RU364015"/>
    </source>
</evidence>
<dbReference type="SMR" id="A2EN28"/>
<comment type="function">
    <text evidence="6">Functions as actin-binding component of the Arp2/3 complex which is involved in regulation of actin polymerization and together with an activating nucleation-promoting factor (NPF) mediates the formation of branched actin networks.</text>
</comment>
<dbReference type="EMBL" id="DS113436">
    <property type="protein sequence ID" value="EAY05936.1"/>
    <property type="molecule type" value="Genomic_DNA"/>
</dbReference>
<comment type="subcellular location">
    <subcellularLocation>
        <location evidence="1 6">Cytoplasm</location>
        <location evidence="1 6">Cytoskeleton</location>
    </subcellularLocation>
</comment>
<dbReference type="PANTHER" id="PTHR12058">
    <property type="entry name" value="ARP2/3 COMPLEX 34 KDA SUBUNIT"/>
    <property type="match status" value="1"/>
</dbReference>
<comment type="subunit">
    <text evidence="6">Component of the Arp2/3 complex.</text>
</comment>
<keyword evidence="8" id="KW-1185">Reference proteome</keyword>
<dbReference type="Pfam" id="PF04045">
    <property type="entry name" value="P34-Arc"/>
    <property type="match status" value="1"/>
</dbReference>
<dbReference type="VEuPathDB" id="TrichDB:TVAG_087140"/>
<evidence type="ECO:0000313" key="8">
    <source>
        <dbReference type="Proteomes" id="UP000001542"/>
    </source>
</evidence>
<gene>
    <name evidence="7" type="ORF">TVAG_087140</name>
</gene>
<dbReference type="eggNOG" id="KOG2826">
    <property type="taxonomic scope" value="Eukaryota"/>
</dbReference>
<dbReference type="InterPro" id="IPR007188">
    <property type="entry name" value="ARPC2"/>
</dbReference>
<dbReference type="FunCoup" id="A2EN28">
    <property type="interactions" value="464"/>
</dbReference>
<accession>A2EN28</accession>
<dbReference type="Gene3D" id="3.30.1460.20">
    <property type="match status" value="2"/>
</dbReference>
<evidence type="ECO:0000256" key="2">
    <source>
        <dbReference type="ARBA" id="ARBA00007192"/>
    </source>
</evidence>
<evidence type="ECO:0000256" key="1">
    <source>
        <dbReference type="ARBA" id="ARBA00004245"/>
    </source>
</evidence>
<dbReference type="GO" id="GO:0030041">
    <property type="term" value="P:actin filament polymerization"/>
    <property type="evidence" value="ECO:0007669"/>
    <property type="project" value="InterPro"/>
</dbReference>
<dbReference type="SUPFAM" id="SSF69645">
    <property type="entry name" value="Arp2/3 complex subunits"/>
    <property type="match status" value="2"/>
</dbReference>
<dbReference type="KEGG" id="tva:4763798"/>
<dbReference type="Proteomes" id="UP000001542">
    <property type="component" value="Unassembled WGS sequence"/>
</dbReference>
<evidence type="ECO:0000313" key="7">
    <source>
        <dbReference type="EMBL" id="EAY05936.1"/>
    </source>
</evidence>
<dbReference type="GO" id="GO:0051015">
    <property type="term" value="F:actin filament binding"/>
    <property type="evidence" value="ECO:0000318"/>
    <property type="project" value="GO_Central"/>
</dbReference>